<reference evidence="1" key="1">
    <citation type="submission" date="2014-11" db="EMBL/GenBank/DDBJ databases">
        <authorList>
            <person name="Amaro Gonzalez C."/>
        </authorList>
    </citation>
    <scope>NUCLEOTIDE SEQUENCE</scope>
</reference>
<protein>
    <submittedName>
        <fullName evidence="1">Uncharacterized protein</fullName>
    </submittedName>
</protein>
<dbReference type="EMBL" id="GBXM01108854">
    <property type="protein sequence ID" value="JAG99722.1"/>
    <property type="molecule type" value="Transcribed_RNA"/>
</dbReference>
<proteinExistence type="predicted"/>
<reference evidence="1" key="2">
    <citation type="journal article" date="2015" name="Fish Shellfish Immunol.">
        <title>Early steps in the European eel (Anguilla anguilla)-Vibrio vulnificus interaction in the gills: Role of the RtxA13 toxin.</title>
        <authorList>
            <person name="Callol A."/>
            <person name="Pajuelo D."/>
            <person name="Ebbesson L."/>
            <person name="Teles M."/>
            <person name="MacKenzie S."/>
            <person name="Amaro C."/>
        </authorList>
    </citation>
    <scope>NUCLEOTIDE SEQUENCE</scope>
</reference>
<organism evidence="1">
    <name type="scientific">Anguilla anguilla</name>
    <name type="common">European freshwater eel</name>
    <name type="synonym">Muraena anguilla</name>
    <dbReference type="NCBI Taxonomy" id="7936"/>
    <lineage>
        <taxon>Eukaryota</taxon>
        <taxon>Metazoa</taxon>
        <taxon>Chordata</taxon>
        <taxon>Craniata</taxon>
        <taxon>Vertebrata</taxon>
        <taxon>Euteleostomi</taxon>
        <taxon>Actinopterygii</taxon>
        <taxon>Neopterygii</taxon>
        <taxon>Teleostei</taxon>
        <taxon>Anguilliformes</taxon>
        <taxon>Anguillidae</taxon>
        <taxon>Anguilla</taxon>
    </lineage>
</organism>
<accession>A0A0E9P7A7</accession>
<sequence length="32" mass="3499">MPWCFCPIRDIGDQNNTGCTGLHSSPTPSLCF</sequence>
<dbReference type="AlphaFoldDB" id="A0A0E9P7A7"/>
<evidence type="ECO:0000313" key="1">
    <source>
        <dbReference type="EMBL" id="JAG99722.1"/>
    </source>
</evidence>
<name>A0A0E9P7A7_ANGAN</name>